<protein>
    <submittedName>
        <fullName evidence="1">Uncharacterized protein</fullName>
    </submittedName>
</protein>
<organism evidence="1 2">
    <name type="scientific">Lactococcus lactis subsp. cremoris</name>
    <name type="common">Streptococcus cremoris</name>
    <dbReference type="NCBI Taxonomy" id="1359"/>
    <lineage>
        <taxon>Bacteria</taxon>
        <taxon>Bacillati</taxon>
        <taxon>Bacillota</taxon>
        <taxon>Bacilli</taxon>
        <taxon>Lactobacillales</taxon>
        <taxon>Streptococcaceae</taxon>
        <taxon>Lactococcus</taxon>
    </lineage>
</organism>
<accession>A0A1V0PJP7</accession>
<reference evidence="1 2" key="1">
    <citation type="journal article" date="2017" name="BMC Genomics">
        <title>Comparative and functional genomics of the Lactococcus lactis taxon; insights into evolution and niche adaptation.</title>
        <authorList>
            <person name="Kelleher P."/>
            <person name="Bottacini F."/>
            <person name="Mahony J."/>
            <person name="Kilcawley K.N."/>
            <person name="van Sinderen D."/>
        </authorList>
    </citation>
    <scope>NUCLEOTIDE SEQUENCE [LARGE SCALE GENOMIC DNA]</scope>
    <source>
        <strain evidence="1 2">JM1</strain>
    </source>
</reference>
<proteinExistence type="predicted"/>
<evidence type="ECO:0000313" key="1">
    <source>
        <dbReference type="EMBL" id="ARE29445.1"/>
    </source>
</evidence>
<name>A0A1V0PJP7_LACLC</name>
<dbReference type="EMBL" id="CP015899">
    <property type="protein sequence ID" value="ARE29445.1"/>
    <property type="molecule type" value="Genomic_DNA"/>
</dbReference>
<dbReference type="AlphaFoldDB" id="A0A1V0PJP7"/>
<evidence type="ECO:0000313" key="2">
    <source>
        <dbReference type="Proteomes" id="UP000191806"/>
    </source>
</evidence>
<dbReference type="RefSeq" id="WP_021215064.1">
    <property type="nucleotide sequence ID" value="NZ_CP068658.2"/>
</dbReference>
<sequence>MKKSYFIKTFNFNLNLFMYSILGLFLVLLSGVFASKMGTLRNFSPLSKIPDYFDKLHNSIVMATVPLVLLLMFSIVFEIISRLKKDALSNYLKSIIETFSLRRFALQSEHIDKTLPEPQSKITVNPIYHDFNRAVKKSVVDITENQVLVFFKIPHSQQAQKILKEMEELLREEISSRNPDYIFSTPERIKNQLWFTGTKR</sequence>
<dbReference type="Proteomes" id="UP000191806">
    <property type="component" value="Chromosome"/>
</dbReference>
<gene>
    <name evidence="1" type="ORF">LLJM1_2105</name>
</gene>